<protein>
    <submittedName>
        <fullName evidence="3">COesterase domain-containing protein</fullName>
    </submittedName>
</protein>
<dbReference type="OrthoDB" id="6282927at2759"/>
<keyword evidence="2" id="KW-1185">Reference proteome</keyword>
<evidence type="ECO:0000313" key="2">
    <source>
        <dbReference type="Proteomes" id="UP000272942"/>
    </source>
</evidence>
<proteinExistence type="predicted"/>
<organism evidence="3">
    <name type="scientific">Echinostoma caproni</name>
    <dbReference type="NCBI Taxonomy" id="27848"/>
    <lineage>
        <taxon>Eukaryota</taxon>
        <taxon>Metazoa</taxon>
        <taxon>Spiralia</taxon>
        <taxon>Lophotrochozoa</taxon>
        <taxon>Platyhelminthes</taxon>
        <taxon>Trematoda</taxon>
        <taxon>Digenea</taxon>
        <taxon>Plagiorchiida</taxon>
        <taxon>Echinostomata</taxon>
        <taxon>Echinostomatoidea</taxon>
        <taxon>Echinostomatidae</taxon>
        <taxon>Echinostoma</taxon>
    </lineage>
</organism>
<sequence>MEADTTADENHPPTANASALMHAHKLFCIHYYKLEVNFTRKQHVTVAQYKPGVSALTQFYVTCFPYQLFESWAINHTGTNHREPYSGLAGSFDYCQYNHGNIRFSHFVPLQNSLQGTTQQDVPALNTTLYAYFSQDNLGILSKVTALSAIDVTTMINQQRRLPSSAYWTNSSDEGLLALDETKPFHQNETLEYNFKFSYPPILKLQCPSLS</sequence>
<evidence type="ECO:0000313" key="1">
    <source>
        <dbReference type="EMBL" id="VDP93849.1"/>
    </source>
</evidence>
<reference evidence="1 2" key="2">
    <citation type="submission" date="2018-11" db="EMBL/GenBank/DDBJ databases">
        <authorList>
            <consortium name="Pathogen Informatics"/>
        </authorList>
    </citation>
    <scope>NUCLEOTIDE SEQUENCE [LARGE SCALE GENOMIC DNA]</scope>
    <source>
        <strain evidence="1 2">Egypt</strain>
    </source>
</reference>
<gene>
    <name evidence="1" type="ORF">ECPE_LOCUS16577</name>
</gene>
<dbReference type="Proteomes" id="UP000272942">
    <property type="component" value="Unassembled WGS sequence"/>
</dbReference>
<dbReference type="EMBL" id="UZAN01064956">
    <property type="protein sequence ID" value="VDP93849.1"/>
    <property type="molecule type" value="Genomic_DNA"/>
</dbReference>
<evidence type="ECO:0000313" key="3">
    <source>
        <dbReference type="WBParaSite" id="ECPE_0001662001-mRNA-1"/>
    </source>
</evidence>
<dbReference type="AlphaFoldDB" id="A0A183BBJ2"/>
<name>A0A183BBJ2_9TREM</name>
<reference evidence="3" key="1">
    <citation type="submission" date="2016-06" db="UniProtKB">
        <authorList>
            <consortium name="WormBaseParasite"/>
        </authorList>
    </citation>
    <scope>IDENTIFICATION</scope>
</reference>
<dbReference type="WBParaSite" id="ECPE_0001662001-mRNA-1">
    <property type="protein sequence ID" value="ECPE_0001662001-mRNA-1"/>
    <property type="gene ID" value="ECPE_0001662001"/>
</dbReference>
<accession>A0A183BBJ2</accession>